<protein>
    <submittedName>
        <fullName evidence="2">Uncharacterized protein</fullName>
    </submittedName>
</protein>
<feature type="compositionally biased region" description="Pro residues" evidence="1">
    <location>
        <begin position="89"/>
        <end position="99"/>
    </location>
</feature>
<feature type="region of interest" description="Disordered" evidence="1">
    <location>
        <begin position="178"/>
        <end position="426"/>
    </location>
</feature>
<feature type="region of interest" description="Disordered" evidence="1">
    <location>
        <begin position="1"/>
        <end position="99"/>
    </location>
</feature>
<sequence length="426" mass="46936">MPPRRQLPWANKGASSKTQAKPSLAKRPVLSDIDDDFFDGTVLGSSWKGKRREDAQRSDDELPELPCTSKRISRKSGEPSRGAQLLSSSPPPIAADLPPPKTVYMLTGIDKFDLRDDEWMMVEDELLQTAKLFTQHLHLAEYETLKAKMEEHRKAATARPVVADAKLSVEGQFKLKAREQAQNQKKAVREAYSRRGDSSEDDEVPPPRVVSTKFKSSLPSAKPASMARSLGNARPLPTSKTVSSKTASDSDDLDAPKRPPIETSRPSVATAKPPEGKAPAKEPSSFKKPAMPSRVQTKPARGQRRNLWDDWDELTADSKATVPEPSHPKTSHRVPSPTKPASLFTTSRPASSSKPVHTPTASRTGNGLPRAAKLSTNIELDPADIATPLRNPLAKETADWPVKRKADKERDDKKKPKYDDIPTFLF</sequence>
<evidence type="ECO:0000313" key="2">
    <source>
        <dbReference type="EMBL" id="KAF1968642.1"/>
    </source>
</evidence>
<dbReference type="EMBL" id="ML976718">
    <property type="protein sequence ID" value="KAF1968642.1"/>
    <property type="molecule type" value="Genomic_DNA"/>
</dbReference>
<keyword evidence="3" id="KW-1185">Reference proteome</keyword>
<evidence type="ECO:0000256" key="1">
    <source>
        <dbReference type="SAM" id="MobiDB-lite"/>
    </source>
</evidence>
<dbReference type="AlphaFoldDB" id="A0A6A5UXU7"/>
<feature type="compositionally biased region" description="Polar residues" evidence="1">
    <location>
        <begin position="238"/>
        <end position="247"/>
    </location>
</feature>
<gene>
    <name evidence="2" type="ORF">BU23DRAFT_540904</name>
</gene>
<feature type="compositionally biased region" description="Basic and acidic residues" evidence="1">
    <location>
        <begin position="51"/>
        <end position="60"/>
    </location>
</feature>
<dbReference type="Proteomes" id="UP000800036">
    <property type="component" value="Unassembled WGS sequence"/>
</dbReference>
<feature type="compositionally biased region" description="Polar residues" evidence="1">
    <location>
        <begin position="343"/>
        <end position="365"/>
    </location>
</feature>
<proteinExistence type="predicted"/>
<dbReference type="OrthoDB" id="5374569at2759"/>
<feature type="compositionally biased region" description="Basic and acidic residues" evidence="1">
    <location>
        <begin position="187"/>
        <end position="198"/>
    </location>
</feature>
<organism evidence="2 3">
    <name type="scientific">Bimuria novae-zelandiae CBS 107.79</name>
    <dbReference type="NCBI Taxonomy" id="1447943"/>
    <lineage>
        <taxon>Eukaryota</taxon>
        <taxon>Fungi</taxon>
        <taxon>Dikarya</taxon>
        <taxon>Ascomycota</taxon>
        <taxon>Pezizomycotina</taxon>
        <taxon>Dothideomycetes</taxon>
        <taxon>Pleosporomycetidae</taxon>
        <taxon>Pleosporales</taxon>
        <taxon>Massarineae</taxon>
        <taxon>Didymosphaeriaceae</taxon>
        <taxon>Bimuria</taxon>
    </lineage>
</organism>
<name>A0A6A5UXU7_9PLEO</name>
<reference evidence="2" key="1">
    <citation type="journal article" date="2020" name="Stud. Mycol.">
        <title>101 Dothideomycetes genomes: a test case for predicting lifestyles and emergence of pathogens.</title>
        <authorList>
            <person name="Haridas S."/>
            <person name="Albert R."/>
            <person name="Binder M."/>
            <person name="Bloem J."/>
            <person name="Labutti K."/>
            <person name="Salamov A."/>
            <person name="Andreopoulos B."/>
            <person name="Baker S."/>
            <person name="Barry K."/>
            <person name="Bills G."/>
            <person name="Bluhm B."/>
            <person name="Cannon C."/>
            <person name="Castanera R."/>
            <person name="Culley D."/>
            <person name="Daum C."/>
            <person name="Ezra D."/>
            <person name="Gonzalez J."/>
            <person name="Henrissat B."/>
            <person name="Kuo A."/>
            <person name="Liang C."/>
            <person name="Lipzen A."/>
            <person name="Lutzoni F."/>
            <person name="Magnuson J."/>
            <person name="Mondo S."/>
            <person name="Nolan M."/>
            <person name="Ohm R."/>
            <person name="Pangilinan J."/>
            <person name="Park H.-J."/>
            <person name="Ramirez L."/>
            <person name="Alfaro M."/>
            <person name="Sun H."/>
            <person name="Tritt A."/>
            <person name="Yoshinaga Y."/>
            <person name="Zwiers L.-H."/>
            <person name="Turgeon B."/>
            <person name="Goodwin S."/>
            <person name="Spatafora J."/>
            <person name="Crous P."/>
            <person name="Grigoriev I."/>
        </authorList>
    </citation>
    <scope>NUCLEOTIDE SEQUENCE</scope>
    <source>
        <strain evidence="2">CBS 107.79</strain>
    </source>
</reference>
<evidence type="ECO:0000313" key="3">
    <source>
        <dbReference type="Proteomes" id="UP000800036"/>
    </source>
</evidence>
<accession>A0A6A5UXU7</accession>
<feature type="compositionally biased region" description="Basic and acidic residues" evidence="1">
    <location>
        <begin position="396"/>
        <end position="420"/>
    </location>
</feature>